<evidence type="ECO:0000313" key="3">
    <source>
        <dbReference type="EMBL" id="AGK95640.1"/>
    </source>
</evidence>
<feature type="domain" description="BppU N-terminal" evidence="1">
    <location>
        <begin position="4"/>
        <end position="143"/>
    </location>
</feature>
<dbReference type="GO" id="GO:0004622">
    <property type="term" value="F:phosphatidylcholine lysophospholipase activity"/>
    <property type="evidence" value="ECO:0007669"/>
    <property type="project" value="TreeGrafter"/>
</dbReference>
<dbReference type="Pfam" id="PF10651">
    <property type="entry name" value="BppU_N"/>
    <property type="match status" value="1"/>
</dbReference>
<dbReference type="Proteomes" id="UP000013523">
    <property type="component" value="Chromosome"/>
</dbReference>
<dbReference type="Gene3D" id="3.40.50.1110">
    <property type="entry name" value="SGNH hydrolase"/>
    <property type="match status" value="1"/>
</dbReference>
<dbReference type="STRING" id="86416.Clopa_0592"/>
<dbReference type="Gene3D" id="2.60.120.560">
    <property type="entry name" value="Exo-inulinase, domain 1"/>
    <property type="match status" value="1"/>
</dbReference>
<dbReference type="HOGENOM" id="CLU_384371_0_0_9"/>
<evidence type="ECO:0000259" key="2">
    <source>
        <dbReference type="Pfam" id="PF13472"/>
    </source>
</evidence>
<dbReference type="OrthoDB" id="1934302at2"/>
<sequence length="719" mass="78912">MILPYNATFDLKGNNSKIDNIKCTVGDTNAYQLNVSIIIDKDAANLTGHTAKITFTKADKTKVFDDMIIDDAVNGKMYVIFKSQVIAFAGRVDADIEIYDSSNGRLTTGSFAFMVGTGQLDDTAIVSTNQFTALDTALAEVTDFVNTKTELQNARQGKASLLVNLQDKDSQAADIKTYKENGNRLYNVLHRMLDALIVKIICYGDSITTGQIPIAGGQAVDNYPAVLQTKLRKIYNNNNITVINQGNPGMDTTFGLANIDTQVISQTPDLCILMWGTNDGTERMDLATFKDNWRQMIKKCLKAGIEVLVLTCHTIYKPDDDRMHRQELYAKATIEIAKEMNVQYINMFEETSNIVSNKIEVPIVLHPDMVHFDQNKYFYISDIVINNALAVDDFKNILQVNDDIVVPIWHSPYIQTDIPATAEYDQPLSDYKKTISLAADTSKGTYLRFVFFNKKKNMNLVLAGSKGSGGGKVTIVDNGVNANMINFYSGVGTPTLYDVPNTAVENLSYGLHIIEILNTNIVLGQATAGVGSGYFTVFKIMKNKNINTSSYGSNAPFTPEAHMKIIDGVMKLTDGDATKNSQLVLNDREFIELKTGKTLVIEAQGTFINTGGISWFNNKPSTAFPSGYAFSYNSGNATIYKSDGTTYSVLLAGATALDNSVERTYRITMTAAGVITAYIDGTQVLQVTDTTENAGYVGVYSGVGAIGTITIKRLEYCYI</sequence>
<gene>
    <name evidence="3" type="ORF">Clopa_0592</name>
</gene>
<dbReference type="Gene3D" id="2.60.40.3350">
    <property type="match status" value="1"/>
</dbReference>
<proteinExistence type="predicted"/>
<dbReference type="InterPro" id="IPR013830">
    <property type="entry name" value="SGNH_hydro"/>
</dbReference>
<accession>R4K7M2</accession>
<dbReference type="InterPro" id="IPR036514">
    <property type="entry name" value="SGNH_hydro_sf"/>
</dbReference>
<protein>
    <submittedName>
        <fullName evidence="3">Lysophospholipase L1-like esterase</fullName>
    </submittedName>
</protein>
<dbReference type="RefSeq" id="WP_015613966.1">
    <property type="nucleotide sequence ID" value="NC_021182.1"/>
</dbReference>
<dbReference type="PANTHER" id="PTHR30383">
    <property type="entry name" value="THIOESTERASE 1/PROTEASE 1/LYSOPHOSPHOLIPASE L1"/>
    <property type="match status" value="1"/>
</dbReference>
<dbReference type="InterPro" id="IPR018913">
    <property type="entry name" value="BppU_N"/>
</dbReference>
<name>R4K7M2_CLOPA</name>
<reference evidence="3 4" key="1">
    <citation type="submission" date="2012-01" db="EMBL/GenBank/DDBJ databases">
        <title>Complete sequence of chromosome of Clostridium pasteurianum BC1.</title>
        <authorList>
            <consortium name="US DOE Joint Genome Institute"/>
            <person name="Lucas S."/>
            <person name="Han J."/>
            <person name="Lapidus A."/>
            <person name="Cheng J.-F."/>
            <person name="Goodwin L."/>
            <person name="Pitluck S."/>
            <person name="Peters L."/>
            <person name="Mikhailova N."/>
            <person name="Teshima H."/>
            <person name="Detter J.C."/>
            <person name="Han C."/>
            <person name="Tapia R."/>
            <person name="Land M."/>
            <person name="Hauser L."/>
            <person name="Kyrpides N."/>
            <person name="Ivanova N."/>
            <person name="Pagani I."/>
            <person name="Dunn J."/>
            <person name="Taghavi S."/>
            <person name="Francis A."/>
            <person name="van der Lelie D."/>
            <person name="Woyke T."/>
        </authorList>
    </citation>
    <scope>NUCLEOTIDE SEQUENCE [LARGE SCALE GENOMIC DNA]</scope>
    <source>
        <strain evidence="3 4">BC1</strain>
    </source>
</reference>
<dbReference type="AlphaFoldDB" id="R4K7M2"/>
<dbReference type="KEGG" id="cpas:Clopa_0592"/>
<dbReference type="PATRIC" id="fig|86416.3.peg.573"/>
<feature type="domain" description="SGNH hydrolase-type esterase" evidence="2">
    <location>
        <begin position="202"/>
        <end position="350"/>
    </location>
</feature>
<dbReference type="PANTHER" id="PTHR30383:SF5">
    <property type="entry name" value="SGNH HYDROLASE-TYPE ESTERASE DOMAIN-CONTAINING PROTEIN"/>
    <property type="match status" value="1"/>
</dbReference>
<dbReference type="SUPFAM" id="SSF52266">
    <property type="entry name" value="SGNH hydrolase"/>
    <property type="match status" value="1"/>
</dbReference>
<organism evidence="3 4">
    <name type="scientific">Clostridium pasteurianum BC1</name>
    <dbReference type="NCBI Taxonomy" id="86416"/>
    <lineage>
        <taxon>Bacteria</taxon>
        <taxon>Bacillati</taxon>
        <taxon>Bacillota</taxon>
        <taxon>Clostridia</taxon>
        <taxon>Eubacteriales</taxon>
        <taxon>Clostridiaceae</taxon>
        <taxon>Clostridium</taxon>
    </lineage>
</organism>
<evidence type="ECO:0000259" key="1">
    <source>
        <dbReference type="Pfam" id="PF10651"/>
    </source>
</evidence>
<evidence type="ECO:0000313" key="4">
    <source>
        <dbReference type="Proteomes" id="UP000013523"/>
    </source>
</evidence>
<dbReference type="InterPro" id="IPR051532">
    <property type="entry name" value="Ester_Hydrolysis_Enzymes"/>
</dbReference>
<dbReference type="Pfam" id="PF13472">
    <property type="entry name" value="Lipase_GDSL_2"/>
    <property type="match status" value="1"/>
</dbReference>
<dbReference type="EMBL" id="CP003261">
    <property type="protein sequence ID" value="AGK95640.1"/>
    <property type="molecule type" value="Genomic_DNA"/>
</dbReference>
<dbReference type="eggNOG" id="COG2755">
    <property type="taxonomic scope" value="Bacteria"/>
</dbReference>
<keyword evidence="4" id="KW-1185">Reference proteome</keyword>